<dbReference type="InterPro" id="IPR050713">
    <property type="entry name" value="RTP_Phos/Ushers"/>
</dbReference>
<dbReference type="PANTHER" id="PTHR46957">
    <property type="entry name" value="CYTOKINE RECEPTOR"/>
    <property type="match status" value="1"/>
</dbReference>
<comment type="caution">
    <text evidence="2">The sequence shown here is derived from an EMBL/GenBank/DDBJ whole genome shotgun (WGS) entry which is preliminary data.</text>
</comment>
<dbReference type="InterPro" id="IPR003961">
    <property type="entry name" value="FN3_dom"/>
</dbReference>
<feature type="domain" description="Fibronectin type-III" evidence="1">
    <location>
        <begin position="514"/>
        <end position="598"/>
    </location>
</feature>
<dbReference type="Proteomes" id="UP001209878">
    <property type="component" value="Unassembled WGS sequence"/>
</dbReference>
<dbReference type="PROSITE" id="PS50853">
    <property type="entry name" value="FN3"/>
    <property type="match status" value="6"/>
</dbReference>
<dbReference type="GO" id="GO:0016020">
    <property type="term" value="C:membrane"/>
    <property type="evidence" value="ECO:0007669"/>
    <property type="project" value="UniProtKB-SubCell"/>
</dbReference>
<dbReference type="SMART" id="SM00060">
    <property type="entry name" value="FN3"/>
    <property type="match status" value="7"/>
</dbReference>
<sequence>MWVDFLMITSYNGMTQKKELSEQLVHNVIERFRDDIKSVKLVLWPPRVEDLEDVEELLSLMVQIRRESFKGCIRDVKILTQLNPEKVWTPLNWSSAEVITDAMPTWEGCYVVYRAGHFKGGNIIKMLFSFRTEMRNGVMFFAHGGHNVYFLVQLVNGSMHVEFNDGFGGCIRDISVNHNPYDIGLRMKEGLAYNLDGCPNSIVLPGEVETCKASLQAHVYNGTDLETADTGLRTFTQYQYRVQAANDVGSVMSEWVMGRTHIGAPTAVFGPERPQVVSGYVVKAEWRLPLGRTGQLTQFMLRAYNLDDPSLPPVDAVINDTTKTHAPETVEPPRIVAAGGHYILVGWHVPSQINGQLTGYALYMDDEEIYSGAETMFNVTNLHVYTAYSFQLKACSRIDCTKSPIVHLSTTQLPPTLVLPPRLTVTGAHSVKVEWKEPQELNGVLQYYLIYASLIPISDGNILYNNSDKFLYYELKNLTAGTTYHIRIGACTNGGCRLSTPSTATTDESAPEDVPDPRIVSPSPSQLLVSWGPPRLPNGVITMYRLYHNTLLIYSHPSERQHRINNLQPWSLHTLRIDACTVIGCTSSNEVKARTQEEEPEGDIGLDLKVDNSREVSLKWNAVAVPNGNVSYDAYFEGLFYHDPENWDYTSVTERHSLYHGQTSGQWLTVSSLIPYTTYYVQVNASNSKGFRLSNNMRAIMPMGSPDGVKPPVLSSPSSHSLRAIWGAVGRNNADQEPAFQLHFRAAQMGSQIENMFSEPTASTTFLKTGLQPFTDYQMRVVAINAYGDTMSSWSTLTTKPDKPEGVSAPQISNPTPHTLDMMWVTPTRANGIIVEYKIYENGTQRDTVDGNMTTMRVDDLIPYTLYTYAVAACTIAGCTLSSSSAPVRTTKAFAEGIPAPSLVSKTPTSVFLKWTPPQLPNGDILQYSIQRRLQARHSLPL</sequence>
<proteinExistence type="predicted"/>
<reference evidence="2" key="1">
    <citation type="journal article" date="2023" name="Mol. Biol. Evol.">
        <title>Third-Generation Sequencing Reveals the Adaptive Role of the Epigenome in Three Deep-Sea Polychaetes.</title>
        <authorList>
            <person name="Perez M."/>
            <person name="Aroh O."/>
            <person name="Sun Y."/>
            <person name="Lan Y."/>
            <person name="Juniper S.K."/>
            <person name="Young C.R."/>
            <person name="Angers B."/>
            <person name="Qian P.Y."/>
        </authorList>
    </citation>
    <scope>NUCLEOTIDE SEQUENCE</scope>
    <source>
        <strain evidence="2">R07B-5</strain>
    </source>
</reference>
<name>A0AAD9K2Y2_RIDPI</name>
<accession>A0AAD9K2Y2</accession>
<dbReference type="CDD" id="cd00063">
    <property type="entry name" value="FN3"/>
    <property type="match status" value="7"/>
</dbReference>
<dbReference type="AlphaFoldDB" id="A0AAD9K2Y2"/>
<dbReference type="InterPro" id="IPR013320">
    <property type="entry name" value="ConA-like_dom_sf"/>
</dbReference>
<dbReference type="Pfam" id="PF00041">
    <property type="entry name" value="fn3"/>
    <property type="match status" value="2"/>
</dbReference>
<feature type="domain" description="Fibronectin type-III" evidence="1">
    <location>
        <begin position="897"/>
        <end position="942"/>
    </location>
</feature>
<evidence type="ECO:0000313" key="2">
    <source>
        <dbReference type="EMBL" id="KAK2163093.1"/>
    </source>
</evidence>
<feature type="domain" description="Fibronectin type-III" evidence="1">
    <location>
        <begin position="417"/>
        <end position="513"/>
    </location>
</feature>
<gene>
    <name evidence="2" type="ORF">NP493_1484g00001</name>
</gene>
<dbReference type="SUPFAM" id="SSF49899">
    <property type="entry name" value="Concanavalin A-like lectins/glucanases"/>
    <property type="match status" value="1"/>
</dbReference>
<dbReference type="FunFam" id="2.60.40.10:FF:001004">
    <property type="entry name" value="Usherin"/>
    <property type="match status" value="1"/>
</dbReference>
<feature type="domain" description="Fibronectin type-III" evidence="1">
    <location>
        <begin position="806"/>
        <end position="893"/>
    </location>
</feature>
<feature type="domain" description="Fibronectin type-III" evidence="1">
    <location>
        <begin position="708"/>
        <end position="802"/>
    </location>
</feature>
<dbReference type="SUPFAM" id="SSF49265">
    <property type="entry name" value="Fibronectin type III"/>
    <property type="match status" value="5"/>
</dbReference>
<evidence type="ECO:0000313" key="3">
    <source>
        <dbReference type="Proteomes" id="UP001209878"/>
    </source>
</evidence>
<dbReference type="EMBL" id="JAODUO010001482">
    <property type="protein sequence ID" value="KAK2163093.1"/>
    <property type="molecule type" value="Genomic_DNA"/>
</dbReference>
<organism evidence="2 3">
    <name type="scientific">Ridgeia piscesae</name>
    <name type="common">Tubeworm</name>
    <dbReference type="NCBI Taxonomy" id="27915"/>
    <lineage>
        <taxon>Eukaryota</taxon>
        <taxon>Metazoa</taxon>
        <taxon>Spiralia</taxon>
        <taxon>Lophotrochozoa</taxon>
        <taxon>Annelida</taxon>
        <taxon>Polychaeta</taxon>
        <taxon>Sedentaria</taxon>
        <taxon>Canalipalpata</taxon>
        <taxon>Sabellida</taxon>
        <taxon>Siboglinidae</taxon>
        <taxon>Ridgeia</taxon>
    </lineage>
</organism>
<keyword evidence="3" id="KW-1185">Reference proteome</keyword>
<dbReference type="PANTHER" id="PTHR46957:SF7">
    <property type="entry name" value="USHERIN"/>
    <property type="match status" value="1"/>
</dbReference>
<dbReference type="InterPro" id="IPR013783">
    <property type="entry name" value="Ig-like_fold"/>
</dbReference>
<feature type="domain" description="Fibronectin type-III" evidence="1">
    <location>
        <begin position="329"/>
        <end position="416"/>
    </location>
</feature>
<dbReference type="Gene3D" id="2.60.40.10">
    <property type="entry name" value="Immunoglobulins"/>
    <property type="match status" value="8"/>
</dbReference>
<evidence type="ECO:0000259" key="1">
    <source>
        <dbReference type="PROSITE" id="PS50853"/>
    </source>
</evidence>
<dbReference type="Gene3D" id="2.60.120.200">
    <property type="match status" value="2"/>
</dbReference>
<protein>
    <recommendedName>
        <fullName evidence="1">Fibronectin type-III domain-containing protein</fullName>
    </recommendedName>
</protein>
<dbReference type="InterPro" id="IPR036116">
    <property type="entry name" value="FN3_sf"/>
</dbReference>